<protein>
    <submittedName>
        <fullName evidence="3">Universal stress protein</fullName>
    </submittedName>
</protein>
<evidence type="ECO:0000313" key="3">
    <source>
        <dbReference type="EMBL" id="APZ93534.1"/>
    </source>
</evidence>
<comment type="similarity">
    <text evidence="1">Belongs to the universal stress protein A family.</text>
</comment>
<dbReference type="PANTHER" id="PTHR46268">
    <property type="entry name" value="STRESS RESPONSE PROTEIN NHAX"/>
    <property type="match status" value="1"/>
</dbReference>
<dbReference type="KEGG" id="fmr:Fuma_03152"/>
<dbReference type="PANTHER" id="PTHR46268:SF6">
    <property type="entry name" value="UNIVERSAL STRESS PROTEIN UP12"/>
    <property type="match status" value="1"/>
</dbReference>
<dbReference type="PRINTS" id="PR01438">
    <property type="entry name" value="UNVRSLSTRESS"/>
</dbReference>
<evidence type="ECO:0000256" key="1">
    <source>
        <dbReference type="ARBA" id="ARBA00008791"/>
    </source>
</evidence>
<sequence>MSWQAKQCVVVPIDFSESAVPAIREGLSMAKSPDCVHVVHVLADLDSVSPGVLFGNVTDDTRKTAAEKYTREFLSKHAIEGVNVSILIGDPGTRVVDFAKKKNADLIMVPSHGYHGVKHLLLGSVAERIIRYANCAVYVLRRHDAE</sequence>
<dbReference type="STRING" id="1891926.Fuma_03152"/>
<name>A0A1P8WHK1_9PLAN</name>
<proteinExistence type="inferred from homology"/>
<dbReference type="CDD" id="cd00293">
    <property type="entry name" value="USP-like"/>
    <property type="match status" value="1"/>
</dbReference>
<reference evidence="3 4" key="1">
    <citation type="journal article" date="2016" name="Front. Microbiol.">
        <title>Fuerstia marisgermanicae gen. nov., sp. nov., an Unusual Member of the Phylum Planctomycetes from the German Wadden Sea.</title>
        <authorList>
            <person name="Kohn T."/>
            <person name="Heuer A."/>
            <person name="Jogler M."/>
            <person name="Vollmers J."/>
            <person name="Boedeker C."/>
            <person name="Bunk B."/>
            <person name="Rast P."/>
            <person name="Borchert D."/>
            <person name="Glockner I."/>
            <person name="Freese H.M."/>
            <person name="Klenk H.P."/>
            <person name="Overmann J."/>
            <person name="Kaster A.K."/>
            <person name="Rohde M."/>
            <person name="Wiegand S."/>
            <person name="Jogler C."/>
        </authorList>
    </citation>
    <scope>NUCLEOTIDE SEQUENCE [LARGE SCALE GENOMIC DNA]</scope>
    <source>
        <strain evidence="3 4">NH11</strain>
    </source>
</reference>
<dbReference type="OrthoDB" id="9794782at2"/>
<feature type="domain" description="UspA" evidence="2">
    <location>
        <begin position="9"/>
        <end position="141"/>
    </location>
</feature>
<dbReference type="Pfam" id="PF00582">
    <property type="entry name" value="Usp"/>
    <property type="match status" value="1"/>
</dbReference>
<dbReference type="Gene3D" id="3.40.50.620">
    <property type="entry name" value="HUPs"/>
    <property type="match status" value="1"/>
</dbReference>
<keyword evidence="4" id="KW-1185">Reference proteome</keyword>
<dbReference type="Proteomes" id="UP000187735">
    <property type="component" value="Chromosome"/>
</dbReference>
<dbReference type="InterPro" id="IPR006016">
    <property type="entry name" value="UspA"/>
</dbReference>
<dbReference type="AlphaFoldDB" id="A0A1P8WHK1"/>
<dbReference type="InterPro" id="IPR006015">
    <property type="entry name" value="Universal_stress_UspA"/>
</dbReference>
<gene>
    <name evidence="3" type="ORF">Fuma_03152</name>
</gene>
<dbReference type="EMBL" id="CP017641">
    <property type="protein sequence ID" value="APZ93534.1"/>
    <property type="molecule type" value="Genomic_DNA"/>
</dbReference>
<organism evidence="3 4">
    <name type="scientific">Fuerstiella marisgermanici</name>
    <dbReference type="NCBI Taxonomy" id="1891926"/>
    <lineage>
        <taxon>Bacteria</taxon>
        <taxon>Pseudomonadati</taxon>
        <taxon>Planctomycetota</taxon>
        <taxon>Planctomycetia</taxon>
        <taxon>Planctomycetales</taxon>
        <taxon>Planctomycetaceae</taxon>
        <taxon>Fuerstiella</taxon>
    </lineage>
</organism>
<dbReference type="RefSeq" id="WP_077024986.1">
    <property type="nucleotide sequence ID" value="NZ_CP017641.1"/>
</dbReference>
<accession>A0A1P8WHK1</accession>
<dbReference type="InterPro" id="IPR014729">
    <property type="entry name" value="Rossmann-like_a/b/a_fold"/>
</dbReference>
<evidence type="ECO:0000259" key="2">
    <source>
        <dbReference type="Pfam" id="PF00582"/>
    </source>
</evidence>
<evidence type="ECO:0000313" key="4">
    <source>
        <dbReference type="Proteomes" id="UP000187735"/>
    </source>
</evidence>
<dbReference type="SUPFAM" id="SSF52402">
    <property type="entry name" value="Adenine nucleotide alpha hydrolases-like"/>
    <property type="match status" value="1"/>
</dbReference>